<protein>
    <submittedName>
        <fullName evidence="2">Uncharacterized protein</fullName>
    </submittedName>
</protein>
<evidence type="ECO:0000313" key="2">
    <source>
        <dbReference type="EMBL" id="KAK2112174.1"/>
    </source>
</evidence>
<name>A0ABQ9VS21_SAGOE</name>
<dbReference type="Proteomes" id="UP001266305">
    <property type="component" value="Unassembled WGS sequence"/>
</dbReference>
<sequence length="115" mass="12628">METYPSPYPKNVEEQAVPTGAISTQQKHFPAQRLLFLKPQGTQGPPTSPRQVPCPRCSQVSPSLLWQLFFLLSTALSPTISSSCLTCRWQSPTWTVGLDQLGLSTVNCDPGIRQA</sequence>
<dbReference type="EMBL" id="JASSZA010000005">
    <property type="protein sequence ID" value="KAK2112174.1"/>
    <property type="molecule type" value="Genomic_DNA"/>
</dbReference>
<feature type="non-terminal residue" evidence="2">
    <location>
        <position position="115"/>
    </location>
</feature>
<reference evidence="2 3" key="1">
    <citation type="submission" date="2023-05" db="EMBL/GenBank/DDBJ databases">
        <title>B98-5 Cell Line De Novo Hybrid Assembly: An Optical Mapping Approach.</title>
        <authorList>
            <person name="Kananen K."/>
            <person name="Auerbach J.A."/>
            <person name="Kautto E."/>
            <person name="Blachly J.S."/>
        </authorList>
    </citation>
    <scope>NUCLEOTIDE SEQUENCE [LARGE SCALE GENOMIC DNA]</scope>
    <source>
        <strain evidence="2">B95-8</strain>
        <tissue evidence="2">Cell line</tissue>
    </source>
</reference>
<organism evidence="2 3">
    <name type="scientific">Saguinus oedipus</name>
    <name type="common">Cotton-top tamarin</name>
    <name type="synonym">Oedipomidas oedipus</name>
    <dbReference type="NCBI Taxonomy" id="9490"/>
    <lineage>
        <taxon>Eukaryota</taxon>
        <taxon>Metazoa</taxon>
        <taxon>Chordata</taxon>
        <taxon>Craniata</taxon>
        <taxon>Vertebrata</taxon>
        <taxon>Euteleostomi</taxon>
        <taxon>Mammalia</taxon>
        <taxon>Eutheria</taxon>
        <taxon>Euarchontoglires</taxon>
        <taxon>Primates</taxon>
        <taxon>Haplorrhini</taxon>
        <taxon>Platyrrhini</taxon>
        <taxon>Cebidae</taxon>
        <taxon>Callitrichinae</taxon>
        <taxon>Saguinus</taxon>
    </lineage>
</organism>
<comment type="caution">
    <text evidence="2">The sequence shown here is derived from an EMBL/GenBank/DDBJ whole genome shotgun (WGS) entry which is preliminary data.</text>
</comment>
<feature type="region of interest" description="Disordered" evidence="1">
    <location>
        <begin position="1"/>
        <end position="22"/>
    </location>
</feature>
<gene>
    <name evidence="2" type="ORF">P7K49_011921</name>
</gene>
<evidence type="ECO:0000313" key="3">
    <source>
        <dbReference type="Proteomes" id="UP001266305"/>
    </source>
</evidence>
<proteinExistence type="predicted"/>
<keyword evidence="3" id="KW-1185">Reference proteome</keyword>
<evidence type="ECO:0000256" key="1">
    <source>
        <dbReference type="SAM" id="MobiDB-lite"/>
    </source>
</evidence>
<accession>A0ABQ9VS21</accession>